<reference evidence="1 2" key="1">
    <citation type="submission" date="2024-05" db="EMBL/GenBank/DDBJ databases">
        <authorList>
            <person name="Wallberg A."/>
        </authorList>
    </citation>
    <scope>NUCLEOTIDE SEQUENCE [LARGE SCALE GENOMIC DNA]</scope>
</reference>
<feature type="non-terminal residue" evidence="1">
    <location>
        <position position="1"/>
    </location>
</feature>
<dbReference type="EMBL" id="CAXKWB010013402">
    <property type="protein sequence ID" value="CAL4107596.1"/>
    <property type="molecule type" value="Genomic_DNA"/>
</dbReference>
<keyword evidence="2" id="KW-1185">Reference proteome</keyword>
<protein>
    <submittedName>
        <fullName evidence="1">Uncharacterized protein</fullName>
    </submittedName>
</protein>
<comment type="caution">
    <text evidence="1">The sequence shown here is derived from an EMBL/GenBank/DDBJ whole genome shotgun (WGS) entry which is preliminary data.</text>
</comment>
<organism evidence="1 2">
    <name type="scientific">Meganyctiphanes norvegica</name>
    <name type="common">Northern krill</name>
    <name type="synonym">Thysanopoda norvegica</name>
    <dbReference type="NCBI Taxonomy" id="48144"/>
    <lineage>
        <taxon>Eukaryota</taxon>
        <taxon>Metazoa</taxon>
        <taxon>Ecdysozoa</taxon>
        <taxon>Arthropoda</taxon>
        <taxon>Crustacea</taxon>
        <taxon>Multicrustacea</taxon>
        <taxon>Malacostraca</taxon>
        <taxon>Eumalacostraca</taxon>
        <taxon>Eucarida</taxon>
        <taxon>Euphausiacea</taxon>
        <taxon>Euphausiidae</taxon>
        <taxon>Meganyctiphanes</taxon>
    </lineage>
</organism>
<name>A0AAV2R311_MEGNR</name>
<evidence type="ECO:0000313" key="1">
    <source>
        <dbReference type="EMBL" id="CAL4107596.1"/>
    </source>
</evidence>
<dbReference type="Proteomes" id="UP001497623">
    <property type="component" value="Unassembled WGS sequence"/>
</dbReference>
<sequence>ALIKSWEKHRDAFTAHKLKCDEAFVNALKSSEDEMKLKVKLNKTLEELQSSNDNANGNAIEIFENEGSSAKLNCRELFDDGMNKLNEALSTSWEKHRVAFTAHKADIKIQCDNAVDKALRSYKNEMKGKIQSSTTKHGLQTCNDNAIENAIKKFKVEVPSELYNDLLVKLEQ</sequence>
<proteinExistence type="predicted"/>
<accession>A0AAV2R311</accession>
<feature type="non-terminal residue" evidence="1">
    <location>
        <position position="172"/>
    </location>
</feature>
<evidence type="ECO:0000313" key="2">
    <source>
        <dbReference type="Proteomes" id="UP001497623"/>
    </source>
</evidence>
<dbReference type="AlphaFoldDB" id="A0AAV2R311"/>
<gene>
    <name evidence="1" type="ORF">MNOR_LOCUS18613</name>
</gene>